<evidence type="ECO:0008006" key="5">
    <source>
        <dbReference type="Google" id="ProtNLM"/>
    </source>
</evidence>
<sequence>MLRPCACEEVKPRCRAKHFNQGEIKMIKHVFAWIAALLLTACAQTPTVGETEVRYGRVTRIDNVQIDSSAHMGLGSIIGSVAGGVLGYQIGGGTGHDVAAVAGALGGAALGTAAQSRMEKQSGQHITVALNNGVVVGITQPASNLRVGDQVRIDGSGNSARVTRY</sequence>
<evidence type="ECO:0000313" key="4">
    <source>
        <dbReference type="Proteomes" id="UP000285190"/>
    </source>
</evidence>
<reference evidence="3 4" key="1">
    <citation type="submission" date="2018-09" db="EMBL/GenBank/DDBJ databases">
        <authorList>
            <person name="Zhu H."/>
        </authorList>
    </citation>
    <scope>NUCLEOTIDE SEQUENCE [LARGE SCALE GENOMIC DNA]</scope>
    <source>
        <strain evidence="3 4">K2R10-39</strain>
    </source>
</reference>
<gene>
    <name evidence="3" type="ORF">D3870_06635</name>
</gene>
<dbReference type="PANTHER" id="PTHR35603">
    <property type="match status" value="1"/>
</dbReference>
<name>A0A418WZR6_9BURK</name>
<dbReference type="Proteomes" id="UP000285190">
    <property type="component" value="Unassembled WGS sequence"/>
</dbReference>
<dbReference type="InterPro" id="IPR051407">
    <property type="entry name" value="Bact_OM_lipoprot/Surf_antigen"/>
</dbReference>
<dbReference type="EMBL" id="QYUN01000002">
    <property type="protein sequence ID" value="RJG05737.1"/>
    <property type="molecule type" value="Genomic_DNA"/>
</dbReference>
<organism evidence="3 4">
    <name type="scientific">Noviherbaspirillum cavernae</name>
    <dbReference type="NCBI Taxonomy" id="2320862"/>
    <lineage>
        <taxon>Bacteria</taxon>
        <taxon>Pseudomonadati</taxon>
        <taxon>Pseudomonadota</taxon>
        <taxon>Betaproteobacteria</taxon>
        <taxon>Burkholderiales</taxon>
        <taxon>Oxalobacteraceae</taxon>
        <taxon>Noviherbaspirillum</taxon>
    </lineage>
</organism>
<comment type="caution">
    <text evidence="3">The sequence shown here is derived from an EMBL/GenBank/DDBJ whole genome shotgun (WGS) entry which is preliminary data.</text>
</comment>
<accession>A0A418WZR6</accession>
<dbReference type="AlphaFoldDB" id="A0A418WZR6"/>
<comment type="subcellular location">
    <subcellularLocation>
        <location evidence="1">Membrane</location>
    </subcellularLocation>
</comment>
<proteinExistence type="predicted"/>
<dbReference type="PANTHER" id="PTHR35603:SF2">
    <property type="entry name" value="OUTER MEMBRANE LIPOPROTEIN"/>
    <property type="match status" value="1"/>
</dbReference>
<evidence type="ECO:0000256" key="1">
    <source>
        <dbReference type="ARBA" id="ARBA00004370"/>
    </source>
</evidence>
<evidence type="ECO:0000256" key="2">
    <source>
        <dbReference type="ARBA" id="ARBA00023136"/>
    </source>
</evidence>
<keyword evidence="4" id="KW-1185">Reference proteome</keyword>
<protein>
    <recommendedName>
        <fullName evidence="5">Glycine zipper 2TM domain-containing protein</fullName>
    </recommendedName>
</protein>
<keyword evidence="2" id="KW-0472">Membrane</keyword>
<evidence type="ECO:0000313" key="3">
    <source>
        <dbReference type="EMBL" id="RJG05737.1"/>
    </source>
</evidence>
<dbReference type="GO" id="GO:0019867">
    <property type="term" value="C:outer membrane"/>
    <property type="evidence" value="ECO:0007669"/>
    <property type="project" value="InterPro"/>
</dbReference>